<accession>A0ACB5S7K1</accession>
<evidence type="ECO:0000313" key="2">
    <source>
        <dbReference type="Proteomes" id="UP001165186"/>
    </source>
</evidence>
<proteinExistence type="predicted"/>
<reference evidence="1" key="1">
    <citation type="submission" date="2024-09" db="EMBL/GenBank/DDBJ databases">
        <title>Draft Genome Sequences of Neofusicoccum parvum.</title>
        <authorList>
            <person name="Ashida A."/>
            <person name="Camagna M."/>
            <person name="Tanaka A."/>
            <person name="Takemoto D."/>
        </authorList>
    </citation>
    <scope>NUCLEOTIDE SEQUENCE</scope>
    <source>
        <strain evidence="1">PPO83</strain>
    </source>
</reference>
<evidence type="ECO:0000313" key="1">
    <source>
        <dbReference type="EMBL" id="GME28792.1"/>
    </source>
</evidence>
<name>A0ACB5S7K1_9PEZI</name>
<dbReference type="EMBL" id="BSXG01000052">
    <property type="protein sequence ID" value="GME28792.1"/>
    <property type="molecule type" value="Genomic_DNA"/>
</dbReference>
<protein>
    <submittedName>
        <fullName evidence="1">Uncharacterized protein</fullName>
    </submittedName>
</protein>
<organism evidence="1 2">
    <name type="scientific">Neofusicoccum parvum</name>
    <dbReference type="NCBI Taxonomy" id="310453"/>
    <lineage>
        <taxon>Eukaryota</taxon>
        <taxon>Fungi</taxon>
        <taxon>Dikarya</taxon>
        <taxon>Ascomycota</taxon>
        <taxon>Pezizomycotina</taxon>
        <taxon>Dothideomycetes</taxon>
        <taxon>Dothideomycetes incertae sedis</taxon>
        <taxon>Botryosphaeriales</taxon>
        <taxon>Botryosphaeriaceae</taxon>
        <taxon>Neofusicoccum</taxon>
    </lineage>
</organism>
<dbReference type="Proteomes" id="UP001165186">
    <property type="component" value="Unassembled WGS sequence"/>
</dbReference>
<keyword evidence="2" id="KW-1185">Reference proteome</keyword>
<sequence>MDHTLKENWIMEQHSKPSFPSNLLTATLESTSAFIYRFEVTYGLYVMDFWEKIIIYALLGLSLSFTLWKAVVPLCFASFRLISHHLALEPKGLYSVLERSAQQEFTGLLMGAGIQVSNSTLNGTSHGMHL</sequence>
<comment type="caution">
    <text evidence="1">The sequence shown here is derived from an EMBL/GenBank/DDBJ whole genome shotgun (WGS) entry which is preliminary data.</text>
</comment>
<gene>
    <name evidence="1" type="primary">g6738</name>
    <name evidence="1" type="ORF">NpPPO83_00006738</name>
</gene>